<feature type="region of interest" description="Disordered" evidence="1">
    <location>
        <begin position="29"/>
        <end position="72"/>
    </location>
</feature>
<dbReference type="SUPFAM" id="SSF88946">
    <property type="entry name" value="Sigma2 domain of RNA polymerase sigma factors"/>
    <property type="match status" value="1"/>
</dbReference>
<dbReference type="EMBL" id="HBIP01026798">
    <property type="protein sequence ID" value="CAE0501111.1"/>
    <property type="molecule type" value="Transcribed_RNA"/>
</dbReference>
<dbReference type="AlphaFoldDB" id="A0A7S3VR51"/>
<dbReference type="GO" id="GO:0003700">
    <property type="term" value="F:DNA-binding transcription factor activity"/>
    <property type="evidence" value="ECO:0007669"/>
    <property type="project" value="InterPro"/>
</dbReference>
<organism evidence="2">
    <name type="scientific">Dunaliella tertiolecta</name>
    <name type="common">Green alga</name>
    <dbReference type="NCBI Taxonomy" id="3047"/>
    <lineage>
        <taxon>Eukaryota</taxon>
        <taxon>Viridiplantae</taxon>
        <taxon>Chlorophyta</taxon>
        <taxon>core chlorophytes</taxon>
        <taxon>Chlorophyceae</taxon>
        <taxon>CS clade</taxon>
        <taxon>Chlamydomonadales</taxon>
        <taxon>Dunaliellaceae</taxon>
        <taxon>Dunaliella</taxon>
    </lineage>
</organism>
<feature type="compositionally biased region" description="Basic residues" evidence="1">
    <location>
        <begin position="46"/>
        <end position="56"/>
    </location>
</feature>
<evidence type="ECO:0000313" key="2">
    <source>
        <dbReference type="EMBL" id="CAE0501111.1"/>
    </source>
</evidence>
<dbReference type="InterPro" id="IPR013325">
    <property type="entry name" value="RNA_pol_sigma_r2"/>
</dbReference>
<sequence length="326" mass="36144">MLIHSFLPRNCCNLFRNTKAPLHKPSILARSVSLPEQKTASPGLRTRSRRRSRSRSRSPSPAPQREASLPPLTESQLNIDALSQEGELLCCQLIQEADKPGASPDLLHAARQAQEKLLEAHRPYIAKEARRFQSNVYGGKLAPYDDMLLAGIIGLVQAAKRFQPPDQQQQQQQQPHQPRAARFLSYAHSYIQKSIREACNGMNEVYIPRYLTDMRQRVMQALRELEAEAQAAAAQRPDGRTPQISMRAVAARAGVTPKAVRDLIHMTSLSFVGSGAGTDDEESRDFADMAYNLGAGNFLTIEGVMMVSTTALLLCTLALKCLQTKK</sequence>
<gene>
    <name evidence="2" type="ORF">DTER00134_LOCUS16184</name>
</gene>
<reference evidence="2" key="1">
    <citation type="submission" date="2021-01" db="EMBL/GenBank/DDBJ databases">
        <authorList>
            <person name="Corre E."/>
            <person name="Pelletier E."/>
            <person name="Niang G."/>
            <person name="Scheremetjew M."/>
            <person name="Finn R."/>
            <person name="Kale V."/>
            <person name="Holt S."/>
            <person name="Cochrane G."/>
            <person name="Meng A."/>
            <person name="Brown T."/>
            <person name="Cohen L."/>
        </authorList>
    </citation>
    <scope>NUCLEOTIDE SEQUENCE</scope>
    <source>
        <strain evidence="2">CCMP1320</strain>
    </source>
</reference>
<evidence type="ECO:0000256" key="1">
    <source>
        <dbReference type="SAM" id="MobiDB-lite"/>
    </source>
</evidence>
<name>A0A7S3VR51_DUNTE</name>
<protein>
    <submittedName>
        <fullName evidence="2">Uncharacterized protein</fullName>
    </submittedName>
</protein>
<proteinExistence type="predicted"/>
<dbReference type="Gene3D" id="1.20.120.1810">
    <property type="match status" value="1"/>
</dbReference>
<accession>A0A7S3VR51</accession>
<dbReference type="GO" id="GO:0006352">
    <property type="term" value="P:DNA-templated transcription initiation"/>
    <property type="evidence" value="ECO:0007669"/>
    <property type="project" value="InterPro"/>
</dbReference>